<dbReference type="GO" id="GO:0010494">
    <property type="term" value="C:cytoplasmic stress granule"/>
    <property type="evidence" value="ECO:0007669"/>
    <property type="project" value="UniProtKB-ARBA"/>
</dbReference>
<organism evidence="10 11">
    <name type="scientific">Tricholomella constricta</name>
    <dbReference type="NCBI Taxonomy" id="117010"/>
    <lineage>
        <taxon>Eukaryota</taxon>
        <taxon>Fungi</taxon>
        <taxon>Dikarya</taxon>
        <taxon>Basidiomycota</taxon>
        <taxon>Agaricomycotina</taxon>
        <taxon>Agaricomycetes</taxon>
        <taxon>Agaricomycetidae</taxon>
        <taxon>Agaricales</taxon>
        <taxon>Tricholomatineae</taxon>
        <taxon>Lyophyllaceae</taxon>
        <taxon>Tricholomella</taxon>
    </lineage>
</organism>
<keyword evidence="4" id="KW-0396">Initiation factor</keyword>
<dbReference type="Pfam" id="PF02854">
    <property type="entry name" value="MIF4G"/>
    <property type="match status" value="2"/>
</dbReference>
<feature type="compositionally biased region" description="Low complexity" evidence="8">
    <location>
        <begin position="1037"/>
        <end position="1047"/>
    </location>
</feature>
<feature type="compositionally biased region" description="Acidic residues" evidence="8">
    <location>
        <begin position="1086"/>
        <end position="1098"/>
    </location>
</feature>
<accession>A0A8H5M4N9</accession>
<dbReference type="PROSITE" id="PS51366">
    <property type="entry name" value="MI"/>
    <property type="match status" value="1"/>
</dbReference>
<dbReference type="GO" id="GO:0003743">
    <property type="term" value="F:translation initiation factor activity"/>
    <property type="evidence" value="ECO:0007669"/>
    <property type="project" value="UniProtKB-KW"/>
</dbReference>
<evidence type="ECO:0000256" key="5">
    <source>
        <dbReference type="ARBA" id="ARBA00022553"/>
    </source>
</evidence>
<keyword evidence="3" id="KW-0963">Cytoplasm</keyword>
<dbReference type="AlphaFoldDB" id="A0A8H5M4N9"/>
<feature type="domain" description="MI" evidence="9">
    <location>
        <begin position="1100"/>
        <end position="1221"/>
    </location>
</feature>
<sequence length="1230" mass="136142">MNEPLSTSTSSPSTLQICEDVHQLLDALSMEIRNFISDQIFALINAPGNNGRALKPIIRLIFKGAIDDEAQSEACTRLCREMMMDIRLELQYDGAKDSQGRRITGGQLCCAYIMDSSQEHFRKDDGTHIVEAFIHSKEHQAAPEAAKKEGEIPETEEPAQEVLVETNKRKSRESLRNNADFPKKRPGPLGSKNGNIAQPFPSALSTAKHIESLESVSYPEGIKGPAMPNTESSGILIAFWSQGRTVTFALFEFRELCKEKPDNLLPMEALGLVGDLSGRAMYRGGFGLWRPDPGAAAPSPASVGLGLSCGFSKSGGANLFSMGNFGSASKLSSDERFSLTNANRSVSVSAGPMPFGRPSPLQRTASQGGVGGKPMSSNCTQEATSMVTLLLDALTTENFDSISDELIAWANKSENKNHAQTMNQVIETVFNRAVDEEMRSEMYARLCRKMMECISPRVRDDGIKNAEGKPITDSQLFRKFLLNRCQEDLERGWVAKEATAAAAAMNPLEDQAAKAAHDKNKEDGGAEIVLYSDEYHAAQKAKRQALGLIKFIRELFKHQLLPKRMIHECLQKLLGNINDPDEEEIASLCRLLSDIGASLDTREAHATFDLYFSRMKVLERSSQISAHIQSQLQDVIELRERNWAPTSSHTIFVPAFAGQSSSSLTNTTARSMVTLLLDALTTENFDSISDEIIAWANKSENENHAQTMNQVIETVFNRAVDEEMRSEMYARLCRKMMERISPRVRDDGIKNAKGKPITGGQLFGKFLLSRCQEDFERGWVAKEATAAAAAMNPLEDQAAKAAHDKNKEDGGDEIVLYSDRYYAAQKAKRQGLGLIKFIGELFKLKMLTERIMRECVKKLLGKVETPEEQELESLCKLLSTVGAILDTPKARVYMDVYFSRMKELTKSQNVSARMQFMLQDVLELRERKWIIRNVAAPTTIAQIHEAAAKEKVTAEKESYQRQISVSRGGSRRGDDRGDYPQIGPDGWAVAGGNSPPRPPPEAGDLSNFGKTTKNTATTFGRSSVFAGKKESKRESISRTSSSSDTFSMLNPNAGPAAEPKEPRRKRIVLRPRTKPTEAPANKSESENEEEEMPAEMSEEQAKEKIDEDLKEFFAVRNLDEADLYFSGLPAIHHFRLVDKFTSRVVEAKEADALLLAQFFARAVEKELCSTAAFEEGLMPIAEVVDDIAIDAPKALGLFATVVKAVGLDEERRTRLASKSMDNEQLLALLS</sequence>
<evidence type="ECO:0000256" key="4">
    <source>
        <dbReference type="ARBA" id="ARBA00022540"/>
    </source>
</evidence>
<feature type="compositionally biased region" description="Basic and acidic residues" evidence="8">
    <location>
        <begin position="166"/>
        <end position="175"/>
    </location>
</feature>
<name>A0A8H5M4N9_9AGAR</name>
<protein>
    <recommendedName>
        <fullName evidence="9">MI domain-containing protein</fullName>
    </recommendedName>
</protein>
<keyword evidence="7" id="KW-0648">Protein biosynthesis</keyword>
<dbReference type="OrthoDB" id="514777at2759"/>
<feature type="compositionally biased region" description="Basic and acidic residues" evidence="8">
    <location>
        <begin position="139"/>
        <end position="151"/>
    </location>
</feature>
<dbReference type="EMBL" id="JAACJP010000013">
    <property type="protein sequence ID" value="KAF5380586.1"/>
    <property type="molecule type" value="Genomic_DNA"/>
</dbReference>
<dbReference type="SMART" id="SM00543">
    <property type="entry name" value="MIF4G"/>
    <property type="match status" value="2"/>
</dbReference>
<feature type="compositionally biased region" description="Basic residues" evidence="8">
    <location>
        <begin position="1062"/>
        <end position="1073"/>
    </location>
</feature>
<keyword evidence="5" id="KW-0597">Phosphoprotein</keyword>
<evidence type="ECO:0000256" key="7">
    <source>
        <dbReference type="ARBA" id="ARBA00022917"/>
    </source>
</evidence>
<dbReference type="InterPro" id="IPR003891">
    <property type="entry name" value="Initiation_fac_eIF4g_MI"/>
</dbReference>
<comment type="subcellular location">
    <subcellularLocation>
        <location evidence="1">Cytoplasm</location>
    </subcellularLocation>
</comment>
<evidence type="ECO:0000256" key="3">
    <source>
        <dbReference type="ARBA" id="ARBA00022490"/>
    </source>
</evidence>
<feature type="region of interest" description="Disordered" evidence="8">
    <location>
        <begin position="954"/>
        <end position="1103"/>
    </location>
</feature>
<keyword evidence="6" id="KW-0694">RNA-binding</keyword>
<proteinExistence type="inferred from homology"/>
<comment type="similarity">
    <text evidence="2">Belongs to the eukaryotic initiation factor 4G family.</text>
</comment>
<gene>
    <name evidence="10" type="ORF">D9615_004672</name>
</gene>
<dbReference type="SUPFAM" id="SSF48371">
    <property type="entry name" value="ARM repeat"/>
    <property type="match status" value="3"/>
</dbReference>
<keyword evidence="11" id="KW-1185">Reference proteome</keyword>
<dbReference type="GO" id="GO:0016281">
    <property type="term" value="C:eukaryotic translation initiation factor 4F complex"/>
    <property type="evidence" value="ECO:0007669"/>
    <property type="project" value="TreeGrafter"/>
</dbReference>
<feature type="region of interest" description="Disordered" evidence="8">
    <location>
        <begin position="349"/>
        <end position="378"/>
    </location>
</feature>
<dbReference type="Proteomes" id="UP000565441">
    <property type="component" value="Unassembled WGS sequence"/>
</dbReference>
<dbReference type="FunFam" id="1.25.40.180:FF:000020">
    <property type="entry name" value="Eukaryotic translation initiation factor subunit"/>
    <property type="match status" value="2"/>
</dbReference>
<evidence type="ECO:0000259" key="9">
    <source>
        <dbReference type="PROSITE" id="PS51366"/>
    </source>
</evidence>
<reference evidence="10 11" key="1">
    <citation type="journal article" date="2020" name="ISME J.">
        <title>Uncovering the hidden diversity of litter-decomposition mechanisms in mushroom-forming fungi.</title>
        <authorList>
            <person name="Floudas D."/>
            <person name="Bentzer J."/>
            <person name="Ahren D."/>
            <person name="Johansson T."/>
            <person name="Persson P."/>
            <person name="Tunlid A."/>
        </authorList>
    </citation>
    <scope>NUCLEOTIDE SEQUENCE [LARGE SCALE GENOMIC DNA]</scope>
    <source>
        <strain evidence="10 11">CBS 661.87</strain>
    </source>
</reference>
<evidence type="ECO:0000256" key="8">
    <source>
        <dbReference type="SAM" id="MobiDB-lite"/>
    </source>
</evidence>
<dbReference type="GO" id="GO:0003729">
    <property type="term" value="F:mRNA binding"/>
    <property type="evidence" value="ECO:0007669"/>
    <property type="project" value="TreeGrafter"/>
</dbReference>
<evidence type="ECO:0000256" key="6">
    <source>
        <dbReference type="ARBA" id="ARBA00022884"/>
    </source>
</evidence>
<evidence type="ECO:0000313" key="11">
    <source>
        <dbReference type="Proteomes" id="UP000565441"/>
    </source>
</evidence>
<feature type="compositionally biased region" description="Basic and acidic residues" evidence="8">
    <location>
        <begin position="1027"/>
        <end position="1036"/>
    </location>
</feature>
<dbReference type="PANTHER" id="PTHR23253:SF9">
    <property type="entry name" value="EUKARYOTIC TRANSLATION INITIATION FACTOR 4 GAMMA 2"/>
    <property type="match status" value="1"/>
</dbReference>
<dbReference type="PANTHER" id="PTHR23253">
    <property type="entry name" value="EUKARYOTIC TRANSLATION INITIATION FACTOR 4 GAMMA"/>
    <property type="match status" value="1"/>
</dbReference>
<evidence type="ECO:0000256" key="2">
    <source>
        <dbReference type="ARBA" id="ARBA00005775"/>
    </source>
</evidence>
<comment type="caution">
    <text evidence="10">The sequence shown here is derived from an EMBL/GenBank/DDBJ whole genome shotgun (WGS) entry which is preliminary data.</text>
</comment>
<evidence type="ECO:0000256" key="1">
    <source>
        <dbReference type="ARBA" id="ARBA00004496"/>
    </source>
</evidence>
<feature type="region of interest" description="Disordered" evidence="8">
    <location>
        <begin position="139"/>
        <end position="195"/>
    </location>
</feature>
<dbReference type="InterPro" id="IPR016024">
    <property type="entry name" value="ARM-type_fold"/>
</dbReference>
<evidence type="ECO:0000313" key="10">
    <source>
        <dbReference type="EMBL" id="KAF5380586.1"/>
    </source>
</evidence>
<dbReference type="Gene3D" id="1.25.40.180">
    <property type="match status" value="4"/>
</dbReference>
<dbReference type="InterPro" id="IPR003890">
    <property type="entry name" value="MIF4G-like_typ-3"/>
</dbReference>
<feature type="compositionally biased region" description="Polar residues" evidence="8">
    <location>
        <begin position="1008"/>
        <end position="1021"/>
    </location>
</feature>